<dbReference type="InterPro" id="IPR058456">
    <property type="entry name" value="DUF8143"/>
</dbReference>
<dbReference type="Pfam" id="PF26467">
    <property type="entry name" value="DUF8143"/>
    <property type="match status" value="1"/>
</dbReference>
<keyword evidence="3" id="KW-1185">Reference proteome</keyword>
<evidence type="ECO:0000313" key="2">
    <source>
        <dbReference type="EMBL" id="SHG82716.1"/>
    </source>
</evidence>
<accession>A0A1M5MZE5</accession>
<dbReference type="Proteomes" id="UP000184357">
    <property type="component" value="Unassembled WGS sequence"/>
</dbReference>
<dbReference type="AlphaFoldDB" id="A0A1M5MZE5"/>
<feature type="region of interest" description="Disordered" evidence="1">
    <location>
        <begin position="30"/>
        <end position="54"/>
    </location>
</feature>
<proteinExistence type="predicted"/>
<dbReference type="EMBL" id="FQWV01000002">
    <property type="protein sequence ID" value="SHG82716.1"/>
    <property type="molecule type" value="Genomic_DNA"/>
</dbReference>
<protein>
    <submittedName>
        <fullName evidence="2">Uncharacterized protein</fullName>
    </submittedName>
</protein>
<organism evidence="2 3">
    <name type="scientific">Halobaculum gomorrense</name>
    <dbReference type="NCBI Taxonomy" id="43928"/>
    <lineage>
        <taxon>Archaea</taxon>
        <taxon>Methanobacteriati</taxon>
        <taxon>Methanobacteriota</taxon>
        <taxon>Stenosarchaea group</taxon>
        <taxon>Halobacteria</taxon>
        <taxon>Halobacteriales</taxon>
        <taxon>Haloferacaceae</taxon>
        <taxon>Halobaculum</taxon>
    </lineage>
</organism>
<dbReference type="STRING" id="43928.SAMN05443636_1208"/>
<sequence length="54" mass="5864">MAGVGIAVGLFVLLALAAPLAVSLLVREERERDAATVADRETAERATRRDTRER</sequence>
<evidence type="ECO:0000256" key="1">
    <source>
        <dbReference type="SAM" id="MobiDB-lite"/>
    </source>
</evidence>
<reference evidence="2 3" key="1">
    <citation type="submission" date="2016-11" db="EMBL/GenBank/DDBJ databases">
        <authorList>
            <person name="Jaros S."/>
            <person name="Januszkiewicz K."/>
            <person name="Wedrychowicz H."/>
        </authorList>
    </citation>
    <scope>NUCLEOTIDE SEQUENCE [LARGE SCALE GENOMIC DNA]</scope>
    <source>
        <strain evidence="2 3">DSM 9297</strain>
    </source>
</reference>
<evidence type="ECO:0000313" key="3">
    <source>
        <dbReference type="Proteomes" id="UP000184357"/>
    </source>
</evidence>
<name>A0A1M5MZE5_9EURY</name>
<dbReference type="RefSeq" id="WP_200778380.1">
    <property type="nucleotide sequence ID" value="NZ_FQWV01000002.1"/>
</dbReference>
<gene>
    <name evidence="2" type="ORF">SAMN05443636_1208</name>
</gene>